<accession>A0A5A9X6S2</accession>
<evidence type="ECO:0000313" key="3">
    <source>
        <dbReference type="Proteomes" id="UP000324298"/>
    </source>
</evidence>
<keyword evidence="1" id="KW-0812">Transmembrane</keyword>
<feature type="transmembrane region" description="Helical" evidence="1">
    <location>
        <begin position="39"/>
        <end position="58"/>
    </location>
</feature>
<comment type="caution">
    <text evidence="2">The sequence shown here is derived from an EMBL/GenBank/DDBJ whole genome shotgun (WGS) entry which is preliminary data.</text>
</comment>
<reference evidence="2 3" key="1">
    <citation type="submission" date="2019-04" db="EMBL/GenBank/DDBJ databases">
        <title>Geobacter ruber sp. nov., ferric-reducing bacteria isolated from paddy soil.</title>
        <authorList>
            <person name="Xu Z."/>
            <person name="Masuda Y."/>
            <person name="Itoh H."/>
            <person name="Senoo K."/>
        </authorList>
    </citation>
    <scope>NUCLEOTIDE SEQUENCE [LARGE SCALE GENOMIC DNA]</scope>
    <source>
        <strain evidence="2 3">Red88</strain>
    </source>
</reference>
<organism evidence="2 3">
    <name type="scientific">Oryzomonas rubra</name>
    <dbReference type="NCBI Taxonomy" id="2509454"/>
    <lineage>
        <taxon>Bacteria</taxon>
        <taxon>Pseudomonadati</taxon>
        <taxon>Thermodesulfobacteriota</taxon>
        <taxon>Desulfuromonadia</taxon>
        <taxon>Geobacterales</taxon>
        <taxon>Geobacteraceae</taxon>
        <taxon>Oryzomonas</taxon>
    </lineage>
</organism>
<dbReference type="RefSeq" id="WP_149309771.1">
    <property type="nucleotide sequence ID" value="NZ_SRSD01000012.1"/>
</dbReference>
<gene>
    <name evidence="2" type="ORF">ET418_17280</name>
</gene>
<keyword evidence="3" id="KW-1185">Reference proteome</keyword>
<evidence type="ECO:0000313" key="2">
    <source>
        <dbReference type="EMBL" id="KAA0888148.1"/>
    </source>
</evidence>
<feature type="transmembrane region" description="Helical" evidence="1">
    <location>
        <begin position="6"/>
        <end position="27"/>
    </location>
</feature>
<dbReference type="OrthoDB" id="5397780at2"/>
<protein>
    <submittedName>
        <fullName evidence="2">Uncharacterized protein</fullName>
    </submittedName>
</protein>
<dbReference type="Proteomes" id="UP000324298">
    <property type="component" value="Unassembled WGS sequence"/>
</dbReference>
<sequence>MGEAWGIVTIVGFAGWLAAALTFLFRSFPERGRFEKRPAMVWGGVLAVFYAVWIAGLLNA</sequence>
<name>A0A5A9X6S2_9BACT</name>
<keyword evidence="1" id="KW-0472">Membrane</keyword>
<evidence type="ECO:0000256" key="1">
    <source>
        <dbReference type="SAM" id="Phobius"/>
    </source>
</evidence>
<proteinExistence type="predicted"/>
<dbReference type="EMBL" id="SRSD01000012">
    <property type="protein sequence ID" value="KAA0888148.1"/>
    <property type="molecule type" value="Genomic_DNA"/>
</dbReference>
<dbReference type="AlphaFoldDB" id="A0A5A9X6S2"/>
<keyword evidence="1" id="KW-1133">Transmembrane helix</keyword>